<dbReference type="Gene3D" id="3.30.750.24">
    <property type="entry name" value="STAS domain"/>
    <property type="match status" value="1"/>
</dbReference>
<evidence type="ECO:0000313" key="3">
    <source>
        <dbReference type="Proteomes" id="UP000824988"/>
    </source>
</evidence>
<protein>
    <submittedName>
        <fullName evidence="2">Anti-sigma factor antagonist</fullName>
    </submittedName>
</protein>
<reference evidence="2" key="1">
    <citation type="submission" date="2019-06" db="EMBL/GenBank/DDBJ databases">
        <title>Complete genome sequence of Methylogaea oryzae strain JCM16910.</title>
        <authorList>
            <person name="Asakawa S."/>
        </authorList>
    </citation>
    <scope>NUCLEOTIDE SEQUENCE</scope>
    <source>
        <strain evidence="2">E10</strain>
    </source>
</reference>
<dbReference type="AlphaFoldDB" id="A0A8D5AK03"/>
<evidence type="ECO:0000313" key="2">
    <source>
        <dbReference type="EMBL" id="BBL70606.1"/>
    </source>
</evidence>
<evidence type="ECO:0000259" key="1">
    <source>
        <dbReference type="PROSITE" id="PS50801"/>
    </source>
</evidence>
<accession>A0A8D5AK03</accession>
<dbReference type="CDD" id="cd07043">
    <property type="entry name" value="STAS_anti-anti-sigma_factors"/>
    <property type="match status" value="1"/>
</dbReference>
<dbReference type="KEGG" id="moz:MoryE10_12120"/>
<dbReference type="InterPro" id="IPR058548">
    <property type="entry name" value="MlaB-like_STAS"/>
</dbReference>
<dbReference type="Pfam" id="PF13466">
    <property type="entry name" value="STAS_2"/>
    <property type="match status" value="1"/>
</dbReference>
<dbReference type="RefSeq" id="WP_082411684.1">
    <property type="nucleotide sequence ID" value="NZ_AP019782.1"/>
</dbReference>
<dbReference type="PROSITE" id="PS50801">
    <property type="entry name" value="STAS"/>
    <property type="match status" value="1"/>
</dbReference>
<gene>
    <name evidence="2" type="primary">rsbV</name>
    <name evidence="2" type="ORF">MoryE10_12120</name>
</gene>
<dbReference type="InterPro" id="IPR002645">
    <property type="entry name" value="STAS_dom"/>
</dbReference>
<proteinExistence type="predicted"/>
<keyword evidence="3" id="KW-1185">Reference proteome</keyword>
<dbReference type="EMBL" id="AP019782">
    <property type="protein sequence ID" value="BBL70606.1"/>
    <property type="molecule type" value="Genomic_DNA"/>
</dbReference>
<name>A0A8D5AK03_9GAMM</name>
<feature type="domain" description="STAS" evidence="1">
    <location>
        <begin position="15"/>
        <end position="105"/>
    </location>
</feature>
<dbReference type="InterPro" id="IPR052746">
    <property type="entry name" value="MlaB_ABC_Transporter"/>
</dbReference>
<organism evidence="2 3">
    <name type="scientific">Methylogaea oryzae</name>
    <dbReference type="NCBI Taxonomy" id="1295382"/>
    <lineage>
        <taxon>Bacteria</taxon>
        <taxon>Pseudomonadati</taxon>
        <taxon>Pseudomonadota</taxon>
        <taxon>Gammaproteobacteria</taxon>
        <taxon>Methylococcales</taxon>
        <taxon>Methylococcaceae</taxon>
        <taxon>Methylogaea</taxon>
    </lineage>
</organism>
<dbReference type="InterPro" id="IPR036513">
    <property type="entry name" value="STAS_dom_sf"/>
</dbReference>
<dbReference type="SUPFAM" id="SSF52091">
    <property type="entry name" value="SpoIIaa-like"/>
    <property type="match status" value="1"/>
</dbReference>
<dbReference type="Proteomes" id="UP000824988">
    <property type="component" value="Chromosome"/>
</dbReference>
<dbReference type="PANTHER" id="PTHR35849">
    <property type="entry name" value="BLR2341 PROTEIN"/>
    <property type="match status" value="1"/>
</dbReference>
<sequence length="105" mass="11310">MVVKKKHNAASSNPLRVEGDFTIYTAAALKPALLEALAAQEQPALDLSLVSEMDSAGLQVLLLLKREADKLGRPLRLIGSNPLVMEIIELCNVSSLFGQDLCHDA</sequence>
<dbReference type="PANTHER" id="PTHR35849:SF2">
    <property type="entry name" value="BLR2341 PROTEIN"/>
    <property type="match status" value="1"/>
</dbReference>